<dbReference type="SMART" id="SM00382">
    <property type="entry name" value="AAA"/>
    <property type="match status" value="1"/>
</dbReference>
<evidence type="ECO:0000256" key="3">
    <source>
        <dbReference type="ARBA" id="ARBA00022840"/>
    </source>
</evidence>
<dbReference type="PANTHER" id="PTHR42781">
    <property type="entry name" value="SPERMIDINE/PUTRESCINE IMPORT ATP-BINDING PROTEIN POTA"/>
    <property type="match status" value="1"/>
</dbReference>
<dbReference type="Proteomes" id="UP000184097">
    <property type="component" value="Unassembled WGS sequence"/>
</dbReference>
<keyword evidence="3 5" id="KW-0067">ATP-binding</keyword>
<sequence length="192" mass="21378">MTIEVKDVTKTFDGRKVLDNFSLDIESEHSYIIAGPSGCGKTTLIRIILGLDKPDEGSVKLLGDYKYPYIVSGTVFQEDRLCDDFTAVENVTMVSHKIFKETAREELEKLLPAEVLDKPVRELSGGQRRKVAIVRACCIPNDILIMDEPLTGLDEKSKEEAIRYIRDKQGSGPLVITSHSGEGFDFGRVVNL</sequence>
<dbReference type="InterPro" id="IPR003593">
    <property type="entry name" value="AAA+_ATPase"/>
</dbReference>
<dbReference type="SUPFAM" id="SSF52540">
    <property type="entry name" value="P-loop containing nucleoside triphosphate hydrolases"/>
    <property type="match status" value="1"/>
</dbReference>
<organism evidence="5 6">
    <name type="scientific">Butyrivibrio hungatei DSM 14810</name>
    <dbReference type="NCBI Taxonomy" id="1121132"/>
    <lineage>
        <taxon>Bacteria</taxon>
        <taxon>Bacillati</taxon>
        <taxon>Bacillota</taxon>
        <taxon>Clostridia</taxon>
        <taxon>Lachnospirales</taxon>
        <taxon>Lachnospiraceae</taxon>
        <taxon>Butyrivibrio</taxon>
    </lineage>
</organism>
<dbReference type="EMBL" id="FRDH01000007">
    <property type="protein sequence ID" value="SHN58236.1"/>
    <property type="molecule type" value="Genomic_DNA"/>
</dbReference>
<name>A0A1M7SIA7_9FIRM</name>
<dbReference type="Pfam" id="PF00005">
    <property type="entry name" value="ABC_tran"/>
    <property type="match status" value="1"/>
</dbReference>
<gene>
    <name evidence="5" type="ORF">SAMN02745247_01822</name>
</gene>
<dbReference type="GO" id="GO:0016887">
    <property type="term" value="F:ATP hydrolysis activity"/>
    <property type="evidence" value="ECO:0007669"/>
    <property type="project" value="InterPro"/>
</dbReference>
<proteinExistence type="predicted"/>
<evidence type="ECO:0000313" key="6">
    <source>
        <dbReference type="Proteomes" id="UP000184097"/>
    </source>
</evidence>
<dbReference type="InterPro" id="IPR027417">
    <property type="entry name" value="P-loop_NTPase"/>
</dbReference>
<dbReference type="GO" id="GO:0005524">
    <property type="term" value="F:ATP binding"/>
    <property type="evidence" value="ECO:0007669"/>
    <property type="project" value="UniProtKB-KW"/>
</dbReference>
<dbReference type="InterPro" id="IPR003439">
    <property type="entry name" value="ABC_transporter-like_ATP-bd"/>
</dbReference>
<keyword evidence="2" id="KW-0547">Nucleotide-binding</keyword>
<evidence type="ECO:0000256" key="2">
    <source>
        <dbReference type="ARBA" id="ARBA00022741"/>
    </source>
</evidence>
<dbReference type="PANTHER" id="PTHR42781:SF4">
    <property type="entry name" value="SPERMIDINE_PUTRESCINE IMPORT ATP-BINDING PROTEIN POTA"/>
    <property type="match status" value="1"/>
</dbReference>
<dbReference type="InterPro" id="IPR050093">
    <property type="entry name" value="ABC_SmlMolc_Importer"/>
</dbReference>
<dbReference type="AlphaFoldDB" id="A0A1M7SIA7"/>
<feature type="domain" description="ABC transporter" evidence="4">
    <location>
        <begin position="3"/>
        <end position="192"/>
    </location>
</feature>
<reference evidence="5 6" key="1">
    <citation type="submission" date="2016-12" db="EMBL/GenBank/DDBJ databases">
        <authorList>
            <person name="Song W.-J."/>
            <person name="Kurnit D.M."/>
        </authorList>
    </citation>
    <scope>NUCLEOTIDE SEQUENCE [LARGE SCALE GENOMIC DNA]</scope>
    <source>
        <strain evidence="5 6">DSM 14810</strain>
    </source>
</reference>
<evidence type="ECO:0000256" key="1">
    <source>
        <dbReference type="ARBA" id="ARBA00022448"/>
    </source>
</evidence>
<evidence type="ECO:0000313" key="5">
    <source>
        <dbReference type="EMBL" id="SHN58236.1"/>
    </source>
</evidence>
<accession>A0A1M7SIA7</accession>
<dbReference type="RefSeq" id="WP_072703200.1">
    <property type="nucleotide sequence ID" value="NZ_FRDH01000007.1"/>
</dbReference>
<dbReference type="Gene3D" id="3.40.50.300">
    <property type="entry name" value="P-loop containing nucleotide triphosphate hydrolases"/>
    <property type="match status" value="1"/>
</dbReference>
<dbReference type="PROSITE" id="PS50893">
    <property type="entry name" value="ABC_TRANSPORTER_2"/>
    <property type="match status" value="1"/>
</dbReference>
<evidence type="ECO:0000259" key="4">
    <source>
        <dbReference type="PROSITE" id="PS50893"/>
    </source>
</evidence>
<keyword evidence="1" id="KW-0813">Transport</keyword>
<protein>
    <submittedName>
        <fullName evidence="5">NitT/TauT family transport system ATP-binding protein</fullName>
    </submittedName>
</protein>